<protein>
    <submittedName>
        <fullName evidence="1">Uncharacterized protein</fullName>
    </submittedName>
</protein>
<proteinExistence type="predicted"/>
<evidence type="ECO:0000313" key="2">
    <source>
        <dbReference type="Proteomes" id="UP000828048"/>
    </source>
</evidence>
<dbReference type="Proteomes" id="UP000828048">
    <property type="component" value="Chromosome 12"/>
</dbReference>
<keyword evidence="2" id="KW-1185">Reference proteome</keyword>
<sequence>MHLGPKIFKLIMITLLKPIYNFQIQFPWAFEASLNRMLAGEATMNFLTDLKQSNTLPSSKEAENTATLCTSSTIGTPCNGSCH</sequence>
<organism evidence="1 2">
    <name type="scientific">Vaccinium darrowii</name>
    <dbReference type="NCBI Taxonomy" id="229202"/>
    <lineage>
        <taxon>Eukaryota</taxon>
        <taxon>Viridiplantae</taxon>
        <taxon>Streptophyta</taxon>
        <taxon>Embryophyta</taxon>
        <taxon>Tracheophyta</taxon>
        <taxon>Spermatophyta</taxon>
        <taxon>Magnoliopsida</taxon>
        <taxon>eudicotyledons</taxon>
        <taxon>Gunneridae</taxon>
        <taxon>Pentapetalae</taxon>
        <taxon>asterids</taxon>
        <taxon>Ericales</taxon>
        <taxon>Ericaceae</taxon>
        <taxon>Vaccinioideae</taxon>
        <taxon>Vaccinieae</taxon>
        <taxon>Vaccinium</taxon>
    </lineage>
</organism>
<comment type="caution">
    <text evidence="1">The sequence shown here is derived from an EMBL/GenBank/DDBJ whole genome shotgun (WGS) entry which is preliminary data.</text>
</comment>
<name>A0ACB7ZBL8_9ERIC</name>
<evidence type="ECO:0000313" key="1">
    <source>
        <dbReference type="EMBL" id="KAH7862818.1"/>
    </source>
</evidence>
<dbReference type="EMBL" id="CM037162">
    <property type="protein sequence ID" value="KAH7862818.1"/>
    <property type="molecule type" value="Genomic_DNA"/>
</dbReference>
<accession>A0ACB7ZBL8</accession>
<reference evidence="1 2" key="1">
    <citation type="journal article" date="2021" name="Hortic Res">
        <title>High-quality reference genome and annotation aids understanding of berry development for evergreen blueberry (Vaccinium darrowii).</title>
        <authorList>
            <person name="Yu J."/>
            <person name="Hulse-Kemp A.M."/>
            <person name="Babiker E."/>
            <person name="Staton M."/>
        </authorList>
    </citation>
    <scope>NUCLEOTIDE SEQUENCE [LARGE SCALE GENOMIC DNA]</scope>
    <source>
        <strain evidence="2">cv. NJ 8807/NJ 8810</strain>
        <tissue evidence="1">Young leaf</tissue>
    </source>
</reference>
<gene>
    <name evidence="1" type="ORF">Vadar_009978</name>
</gene>